<dbReference type="EMBL" id="UINC01003514">
    <property type="protein sequence ID" value="SVA07004.1"/>
    <property type="molecule type" value="Genomic_DNA"/>
</dbReference>
<organism evidence="2">
    <name type="scientific">marine metagenome</name>
    <dbReference type="NCBI Taxonomy" id="408172"/>
    <lineage>
        <taxon>unclassified sequences</taxon>
        <taxon>metagenomes</taxon>
        <taxon>ecological metagenomes</taxon>
    </lineage>
</organism>
<feature type="region of interest" description="Disordered" evidence="1">
    <location>
        <begin position="138"/>
        <end position="172"/>
    </location>
</feature>
<evidence type="ECO:0000313" key="2">
    <source>
        <dbReference type="EMBL" id="SVA07004.1"/>
    </source>
</evidence>
<proteinExistence type="predicted"/>
<evidence type="ECO:0000256" key="1">
    <source>
        <dbReference type="SAM" id="MobiDB-lite"/>
    </source>
</evidence>
<accession>A0A381SUC6</accession>
<name>A0A381SUC6_9ZZZZ</name>
<gene>
    <name evidence="2" type="ORF">METZ01_LOCUS59858</name>
</gene>
<dbReference type="AlphaFoldDB" id="A0A381SUC6"/>
<protein>
    <submittedName>
        <fullName evidence="2">Uncharacterized protein</fullName>
    </submittedName>
</protein>
<reference evidence="2" key="1">
    <citation type="submission" date="2018-05" db="EMBL/GenBank/DDBJ databases">
        <authorList>
            <person name="Lanie J.A."/>
            <person name="Ng W.-L."/>
            <person name="Kazmierczak K.M."/>
            <person name="Andrzejewski T.M."/>
            <person name="Davidsen T.M."/>
            <person name="Wayne K.J."/>
            <person name="Tettelin H."/>
            <person name="Glass J.I."/>
            <person name="Rusch D."/>
            <person name="Podicherti R."/>
            <person name="Tsui H.-C.T."/>
            <person name="Winkler M.E."/>
        </authorList>
    </citation>
    <scope>NUCLEOTIDE SEQUENCE</scope>
</reference>
<sequence>MSRYRKSIRQTLKEVGEWQPPTEPEVLVEEAPIPTETGRELLKKRIAHKKVEKKEIKYYPMGDVFRGKLQKTTQYLKEALELDNELVEAVKWEVKVSGLPVFYSDGKSKGAVRVMLRKLLKHPDDIISITRTTPAELKKIRRGQIAGDEPGDEDEDKNPVGPSYNEEQELDELSPELAKRAYKGARKNRQLAFNKADETDRIANVTKQDRQAKKFSDYAAKKESNLPPHLSKFLDKKGNPNPEAAKRIEAGRKKRAAAVKIKDVTPKGYGPSEDIELDEAGRPRGAAHIENTRFWDLKDSELHYIIKDAGKAVQANPTAKKATQGPGNWSDQINDAATVLYYRKKNKIRVEEVEDAYDYKAKKGALAAPGSGSIAKAKKAKASDVTKSIEQQMAAARQESVAFQEGEWDQMWKDAAKSKPKMSFKQASEFVDEVGLDKKEKVNALKTAKKWLK</sequence>